<reference evidence="1" key="1">
    <citation type="submission" date="2014-09" db="EMBL/GenBank/DDBJ databases">
        <authorList>
            <person name="Magalhaes I.L.F."/>
            <person name="Oliveira U."/>
            <person name="Santos F.R."/>
            <person name="Vidigal T.H.D.A."/>
            <person name="Brescovit A.D."/>
            <person name="Santos A.J."/>
        </authorList>
    </citation>
    <scope>NUCLEOTIDE SEQUENCE</scope>
    <source>
        <tissue evidence="1">Shoot tissue taken approximately 20 cm above the soil surface</tissue>
    </source>
</reference>
<name>A0A0A8ZTA6_ARUDO</name>
<dbReference type="AlphaFoldDB" id="A0A0A8ZTA6"/>
<proteinExistence type="predicted"/>
<dbReference type="EMBL" id="GBRH01259838">
    <property type="protein sequence ID" value="JAD38057.1"/>
    <property type="molecule type" value="Transcribed_RNA"/>
</dbReference>
<reference evidence="1" key="2">
    <citation type="journal article" date="2015" name="Data Brief">
        <title>Shoot transcriptome of the giant reed, Arundo donax.</title>
        <authorList>
            <person name="Barrero R.A."/>
            <person name="Guerrero F.D."/>
            <person name="Moolhuijzen P."/>
            <person name="Goolsby J.A."/>
            <person name="Tidwell J."/>
            <person name="Bellgard S.E."/>
            <person name="Bellgard M.I."/>
        </authorList>
    </citation>
    <scope>NUCLEOTIDE SEQUENCE</scope>
    <source>
        <tissue evidence="1">Shoot tissue taken approximately 20 cm above the soil surface</tissue>
    </source>
</reference>
<accession>A0A0A8ZTA6</accession>
<organism evidence="1">
    <name type="scientific">Arundo donax</name>
    <name type="common">Giant reed</name>
    <name type="synonym">Donax arundinaceus</name>
    <dbReference type="NCBI Taxonomy" id="35708"/>
    <lineage>
        <taxon>Eukaryota</taxon>
        <taxon>Viridiplantae</taxon>
        <taxon>Streptophyta</taxon>
        <taxon>Embryophyta</taxon>
        <taxon>Tracheophyta</taxon>
        <taxon>Spermatophyta</taxon>
        <taxon>Magnoliopsida</taxon>
        <taxon>Liliopsida</taxon>
        <taxon>Poales</taxon>
        <taxon>Poaceae</taxon>
        <taxon>PACMAD clade</taxon>
        <taxon>Arundinoideae</taxon>
        <taxon>Arundineae</taxon>
        <taxon>Arundo</taxon>
    </lineage>
</organism>
<evidence type="ECO:0000313" key="1">
    <source>
        <dbReference type="EMBL" id="JAD38057.1"/>
    </source>
</evidence>
<protein>
    <submittedName>
        <fullName evidence="1">Uncharacterized protein</fullName>
    </submittedName>
</protein>
<sequence>MLTNTCHSTLPEKQFPILPFFHVLCQRSLC</sequence>